<dbReference type="OrthoDB" id="1522717at2"/>
<evidence type="ECO:0000259" key="2">
    <source>
        <dbReference type="Pfam" id="PF01051"/>
    </source>
</evidence>
<name>A0A0F5JX26_9BURK</name>
<keyword evidence="4" id="KW-1185">Reference proteome</keyword>
<feature type="domain" description="Initiator Rep protein WH1" evidence="2">
    <location>
        <begin position="37"/>
        <end position="170"/>
    </location>
</feature>
<reference evidence="3 4" key="1">
    <citation type="submission" date="2015-03" db="EMBL/GenBank/DDBJ databases">
        <title>Draft Genome Sequence of Burkholderia andropogonis type strain ICMP2807, isolated from Sorghum bicolor.</title>
        <authorList>
            <person name="Lopes-Santos L."/>
            <person name="Castro D.B."/>
            <person name="Ottoboni L.M."/>
            <person name="Park D."/>
            <person name="Weirc B.S."/>
            <person name="Destefano S.A."/>
        </authorList>
    </citation>
    <scope>NUCLEOTIDE SEQUENCE [LARGE SCALE GENOMIC DNA]</scope>
    <source>
        <strain evidence="3 4">ICMP2807</strain>
    </source>
</reference>
<dbReference type="AlphaFoldDB" id="A0A0F5JX26"/>
<proteinExistence type="inferred from homology"/>
<sequence length="460" mass="51034">MASGSRASKETQIALFQAAEPPEPFKKAVQAVHIAPKSGAITLQQAKMFNALIKNAIAQNAEDQRLTFEYSLRNLIDDVGLNSNNRNYVKATINSLVGTVVNWDHLMPDSRSIWKASGLLSGAEIDGSRLRYNFSDQIRELLLNPVMYAMIDMRITRQFKRGHSLTLWENVVRYEGIGRTGKIPVKTFRELFLGQDSNKSSYREYKIFKSRILIPAMKEVNEVTDHTVELIEYKNGRSVAEVQFTITRKPEAKSEEDVDPAVLQAVTKLGVLPSEARKLVNEYGVDRVQQAIAYLKERMGKRNAPPVDNVGAYFRRALSQGWGSVTAGRAPKATEVNVNGKSRGADATGNMAGAAGLSPKELKERFIAHRLPLAKSYFNELAVEDQTQLLADYNDSVSLKQLKISKSRKPSVVAEKSFFNWLAHVTWGEPSDGDLLQFLLSGAAAAASRSDSPTPDDIDE</sequence>
<dbReference type="EMBL" id="LAQU01000031">
    <property type="protein sequence ID" value="KKB61822.1"/>
    <property type="molecule type" value="Genomic_DNA"/>
</dbReference>
<accession>A0A0F5JX26</accession>
<dbReference type="InterPro" id="IPR000525">
    <property type="entry name" value="Initiator_Rep_WH1"/>
</dbReference>
<dbReference type="Pfam" id="PF01051">
    <property type="entry name" value="Rep3_N"/>
    <property type="match status" value="1"/>
</dbReference>
<dbReference type="Pfam" id="PF21205">
    <property type="entry name" value="Rep3_C"/>
    <property type="match status" value="1"/>
</dbReference>
<protein>
    <recommendedName>
        <fullName evidence="2">Initiator Rep protein WH1 domain-containing protein</fullName>
    </recommendedName>
</protein>
<comment type="caution">
    <text evidence="3">The sequence shown here is derived from an EMBL/GenBank/DDBJ whole genome shotgun (WGS) entry which is preliminary data.</text>
</comment>
<dbReference type="InterPro" id="IPR036390">
    <property type="entry name" value="WH_DNA-bd_sf"/>
</dbReference>
<dbReference type="RefSeq" id="WP_024905317.1">
    <property type="nucleotide sequence ID" value="NZ_CADFGU010000012.1"/>
</dbReference>
<organism evidence="3 4">
    <name type="scientific">Robbsia andropogonis</name>
    <dbReference type="NCBI Taxonomy" id="28092"/>
    <lineage>
        <taxon>Bacteria</taxon>
        <taxon>Pseudomonadati</taxon>
        <taxon>Pseudomonadota</taxon>
        <taxon>Betaproteobacteria</taxon>
        <taxon>Burkholderiales</taxon>
        <taxon>Burkholderiaceae</taxon>
        <taxon>Robbsia</taxon>
    </lineage>
</organism>
<dbReference type="PATRIC" id="fig|28092.6.peg.4963"/>
<dbReference type="Gene3D" id="1.10.10.10">
    <property type="entry name" value="Winged helix-like DNA-binding domain superfamily/Winged helix DNA-binding domain"/>
    <property type="match status" value="1"/>
</dbReference>
<dbReference type="SUPFAM" id="SSF46785">
    <property type="entry name" value="Winged helix' DNA-binding domain"/>
    <property type="match status" value="1"/>
</dbReference>
<evidence type="ECO:0000313" key="4">
    <source>
        <dbReference type="Proteomes" id="UP000033618"/>
    </source>
</evidence>
<evidence type="ECO:0000256" key="1">
    <source>
        <dbReference type="ARBA" id="ARBA00038283"/>
    </source>
</evidence>
<dbReference type="GO" id="GO:0003887">
    <property type="term" value="F:DNA-directed DNA polymerase activity"/>
    <property type="evidence" value="ECO:0007669"/>
    <property type="project" value="InterPro"/>
</dbReference>
<dbReference type="InterPro" id="IPR036388">
    <property type="entry name" value="WH-like_DNA-bd_sf"/>
</dbReference>
<comment type="similarity">
    <text evidence="1">Belongs to the initiator RepB protein family.</text>
</comment>
<dbReference type="Proteomes" id="UP000033618">
    <property type="component" value="Unassembled WGS sequence"/>
</dbReference>
<gene>
    <name evidence="3" type="ORF">WM40_21080</name>
</gene>
<dbReference type="STRING" id="28092.WM40_21080"/>
<dbReference type="GO" id="GO:0006270">
    <property type="term" value="P:DNA replication initiation"/>
    <property type="evidence" value="ECO:0007669"/>
    <property type="project" value="InterPro"/>
</dbReference>
<evidence type="ECO:0000313" key="3">
    <source>
        <dbReference type="EMBL" id="KKB61822.1"/>
    </source>
</evidence>